<feature type="region of interest" description="Disordered" evidence="1">
    <location>
        <begin position="24"/>
        <end position="71"/>
    </location>
</feature>
<evidence type="ECO:0000313" key="4">
    <source>
        <dbReference type="Proteomes" id="UP000319257"/>
    </source>
</evidence>
<dbReference type="OrthoDB" id="4158087at2759"/>
<evidence type="ECO:0000256" key="1">
    <source>
        <dbReference type="SAM" id="MobiDB-lite"/>
    </source>
</evidence>
<feature type="region of interest" description="Disordered" evidence="1">
    <location>
        <begin position="325"/>
        <end position="348"/>
    </location>
</feature>
<comment type="caution">
    <text evidence="2">The sequence shown here is derived from an EMBL/GenBank/DDBJ whole genome shotgun (WGS) entry which is preliminary data.</text>
</comment>
<feature type="compositionally biased region" description="Polar residues" evidence="1">
    <location>
        <begin position="47"/>
        <end position="59"/>
    </location>
</feature>
<dbReference type="PANTHER" id="PTHR37540:SF9">
    <property type="entry name" value="ZN(2)-C6 FUNGAL-TYPE DOMAIN-CONTAINING PROTEIN"/>
    <property type="match status" value="1"/>
</dbReference>
<protein>
    <submittedName>
        <fullName evidence="2">Uncharacterized protein</fullName>
    </submittedName>
</protein>
<dbReference type="InParanoid" id="A0A507AQQ0"/>
<feature type="region of interest" description="Disordered" evidence="1">
    <location>
        <begin position="294"/>
        <end position="313"/>
    </location>
</feature>
<dbReference type="AlphaFoldDB" id="A0A507AQQ0"/>
<organism evidence="2 4">
    <name type="scientific">Thyridium curvatum</name>
    <dbReference type="NCBI Taxonomy" id="1093900"/>
    <lineage>
        <taxon>Eukaryota</taxon>
        <taxon>Fungi</taxon>
        <taxon>Dikarya</taxon>
        <taxon>Ascomycota</taxon>
        <taxon>Pezizomycotina</taxon>
        <taxon>Sordariomycetes</taxon>
        <taxon>Sordariomycetidae</taxon>
        <taxon>Thyridiales</taxon>
        <taxon>Thyridiaceae</taxon>
        <taxon>Thyridium</taxon>
    </lineage>
</organism>
<dbReference type="EMBL" id="SKBQ01000006">
    <property type="protein sequence ID" value="TPX09263.1"/>
    <property type="molecule type" value="Genomic_DNA"/>
</dbReference>
<proteinExistence type="predicted"/>
<dbReference type="RefSeq" id="XP_030990727.1">
    <property type="nucleotide sequence ID" value="XM_031135559.1"/>
</dbReference>
<dbReference type="GeneID" id="41968923"/>
<reference evidence="2 4" key="1">
    <citation type="submission" date="2019-06" db="EMBL/GenBank/DDBJ databases">
        <title>Draft genome sequence of the filamentous fungus Phialemoniopsis curvata isolated from diesel fuel.</title>
        <authorList>
            <person name="Varaljay V.A."/>
            <person name="Lyon W.J."/>
            <person name="Crouch A.L."/>
            <person name="Drake C.E."/>
            <person name="Hollomon J.M."/>
            <person name="Nadeau L.J."/>
            <person name="Nunn H.S."/>
            <person name="Stevenson B.S."/>
            <person name="Bojanowski C.L."/>
            <person name="Crookes-Goodson W.J."/>
        </authorList>
    </citation>
    <scope>NUCLEOTIDE SEQUENCE [LARGE SCALE GENOMIC DNA]</scope>
    <source>
        <strain evidence="2 4">D216</strain>
    </source>
</reference>
<evidence type="ECO:0000313" key="3">
    <source>
        <dbReference type="EMBL" id="TPX09263.1"/>
    </source>
</evidence>
<gene>
    <name evidence="2" type="ORF">E0L32_001476</name>
    <name evidence="3" type="ORF">E0L32_001723</name>
</gene>
<dbReference type="PANTHER" id="PTHR37540">
    <property type="entry name" value="TRANSCRIPTION FACTOR (ACR-2), PUTATIVE-RELATED-RELATED"/>
    <property type="match status" value="1"/>
</dbReference>
<feature type="compositionally biased region" description="Basic and acidic residues" evidence="1">
    <location>
        <begin position="294"/>
        <end position="308"/>
    </location>
</feature>
<dbReference type="Proteomes" id="UP000319257">
    <property type="component" value="Unassembled WGS sequence"/>
</dbReference>
<dbReference type="STRING" id="1093900.A0A507AQQ0"/>
<feature type="compositionally biased region" description="Basic residues" evidence="1">
    <location>
        <begin position="325"/>
        <end position="343"/>
    </location>
</feature>
<sequence length="382" mass="42343">MATAKPAFSTGSEKPDPELRKFIRSHVMLGKNLGRPRPDRRKKRKPGSSQSTSDTSPKGSSHPDTDVMTIPPKIGSVTSTIEFAEFLEPGTVDIVLKRECSLPSFPSSPLSAAPSTQVITNKRPTSIWGASLLVSSISKQMMFVLEPCILFERRAENWVAPLAYDPVYLHTMIFAAHFYFEAFLPCMPPSSPSTVAAGSTIESAARGMRSSAPHYGRAVRLLRERLEGDANGGDEMRLCDTTLAAVMTLANVALFTGDLRLARHHVQGLAKMFTLKGYASMRRNSKLLLEMLSSDDRDNSLPDGDEPRTSPSMDRAVRLMRRRRARRGNKAVHHHRRAARRHGLDHVQPSRPTLRARVDRRTAAPRPAGLFLQRLYALENPG</sequence>
<dbReference type="EMBL" id="SKBQ01000006">
    <property type="protein sequence ID" value="TPX09016.1"/>
    <property type="molecule type" value="Genomic_DNA"/>
</dbReference>
<evidence type="ECO:0000313" key="2">
    <source>
        <dbReference type="EMBL" id="TPX09016.1"/>
    </source>
</evidence>
<accession>A0A507AQQ0</accession>
<keyword evidence="4" id="KW-1185">Reference proteome</keyword>
<name>A0A507AQQ0_9PEZI</name>